<evidence type="ECO:0000313" key="1">
    <source>
        <dbReference type="EMBL" id="PSR72238.1"/>
    </source>
</evidence>
<organism evidence="1 2">
    <name type="scientific">Hermanssonia centrifuga</name>
    <dbReference type="NCBI Taxonomy" id="98765"/>
    <lineage>
        <taxon>Eukaryota</taxon>
        <taxon>Fungi</taxon>
        <taxon>Dikarya</taxon>
        <taxon>Basidiomycota</taxon>
        <taxon>Agaricomycotina</taxon>
        <taxon>Agaricomycetes</taxon>
        <taxon>Polyporales</taxon>
        <taxon>Meruliaceae</taxon>
        <taxon>Hermanssonia</taxon>
    </lineage>
</organism>
<dbReference type="EMBL" id="MLYV02001198">
    <property type="protein sequence ID" value="PSR72238.1"/>
    <property type="molecule type" value="Genomic_DNA"/>
</dbReference>
<dbReference type="OrthoDB" id="3264373at2759"/>
<evidence type="ECO:0000313" key="2">
    <source>
        <dbReference type="Proteomes" id="UP000186601"/>
    </source>
</evidence>
<sequence>MDTSISEHMLVISSQEAEILKHQHAIADIRIELNKLAPISRLPPEILLEVFIIYADICRLSARNLARKDKIPRNAWLRVTHICHAWRTLAISYSRLWTHIDILRSDAVKEWLHRSKSLPLDVSNASASSSTTFGRLPAARRIEALLLALQESHRIRNLEIRYPRFAVGYETFELAWQQRRTTMLRSVVLTTHFDWYGPKGGTPIVTRLLRGMPERLERLELTDSYLLCKDLMYPDALKFLKQCKWTSRGPWAETLPELLGVLGASPLLEVLHLQDMEPGVDPMRDMSLVPVVRLPNLRTLWLGSRPLPTLTLLSKLSFPHTATVEMKFTPDGNLPSQLESLRPLVAKCLTGAGTGGQYFPMVTFSVEGRGCDNVDFRLWKTAQSYRAIQEQNSDLLMSFDIYEVFLTWSQWVTILQSVLGSVDIPHVRILHIGAMHRYAFITDFRLALSGMSGMEVLHVTGWTSRELLRLIYTRKEQHSEHVFLPNLRTIHLHNVSFPHHPRQESDVTELGYLMERLQTRRDRGSPVETLVLDRCYNLTPEDVETMRETVRELCWDGVEEMGDPVVWRPPEPDEFDEDDADWDAVNEIEFDDD</sequence>
<dbReference type="Gene3D" id="1.20.1280.50">
    <property type="match status" value="1"/>
</dbReference>
<gene>
    <name evidence="1" type="ORF">PHLCEN_2v11830</name>
</gene>
<dbReference type="Proteomes" id="UP000186601">
    <property type="component" value="Unassembled WGS sequence"/>
</dbReference>
<protein>
    <submittedName>
        <fullName evidence="1">Uncharacterized protein</fullName>
    </submittedName>
</protein>
<comment type="caution">
    <text evidence="1">The sequence shown here is derived from an EMBL/GenBank/DDBJ whole genome shotgun (WGS) entry which is preliminary data.</text>
</comment>
<accession>A0A2R6NJ17</accession>
<reference evidence="1 2" key="1">
    <citation type="submission" date="2018-02" db="EMBL/GenBank/DDBJ databases">
        <title>Genome sequence of the basidiomycete white-rot fungus Phlebia centrifuga.</title>
        <authorList>
            <person name="Granchi Z."/>
            <person name="Peng M."/>
            <person name="de Vries R.P."/>
            <person name="Hilden K."/>
            <person name="Makela M.R."/>
            <person name="Grigoriev I."/>
            <person name="Riley R."/>
        </authorList>
    </citation>
    <scope>NUCLEOTIDE SEQUENCE [LARGE SCALE GENOMIC DNA]</scope>
    <source>
        <strain evidence="1 2">FBCC195</strain>
    </source>
</reference>
<name>A0A2R6NJ17_9APHY</name>
<dbReference type="STRING" id="98765.A0A2R6NJ17"/>
<keyword evidence="2" id="KW-1185">Reference proteome</keyword>
<dbReference type="AlphaFoldDB" id="A0A2R6NJ17"/>
<proteinExistence type="predicted"/>
<dbReference type="SUPFAM" id="SSF52047">
    <property type="entry name" value="RNI-like"/>
    <property type="match status" value="1"/>
</dbReference>